<organism evidence="1 2">
    <name type="scientific">Neisseria bacilliformis ATCC BAA-1200</name>
    <dbReference type="NCBI Taxonomy" id="888742"/>
    <lineage>
        <taxon>Bacteria</taxon>
        <taxon>Pseudomonadati</taxon>
        <taxon>Pseudomonadota</taxon>
        <taxon>Betaproteobacteria</taxon>
        <taxon>Neisseriales</taxon>
        <taxon>Neisseriaceae</taxon>
        <taxon>Neisseria</taxon>
    </lineage>
</organism>
<proteinExistence type="predicted"/>
<dbReference type="EC" id="1.14.12.1" evidence="1"/>
<dbReference type="EMBL" id="AFAY01000053">
    <property type="protein sequence ID" value="EGF07140.1"/>
    <property type="molecule type" value="Genomic_DNA"/>
</dbReference>
<protein>
    <submittedName>
        <fullName evidence="1">Anthranilate dioxygenase small subunit</fullName>
        <ecNumber evidence="1">1.14.12.1</ecNumber>
    </submittedName>
</protein>
<keyword evidence="1" id="KW-0223">Dioxygenase</keyword>
<dbReference type="HOGENOM" id="CLU_3254487_0_0_4"/>
<dbReference type="AlphaFoldDB" id="F2BG19"/>
<name>F2BG19_9NEIS</name>
<gene>
    <name evidence="1" type="primary">antB</name>
    <name evidence="1" type="ORF">HMPREF9123_2676</name>
</gene>
<keyword evidence="2" id="KW-1185">Reference proteome</keyword>
<accession>F2BG19</accession>
<sequence>MMRSPYKLAGCFFRRPQTGMRPSEKAFRLRRSCAFRRPLRCA</sequence>
<evidence type="ECO:0000313" key="2">
    <source>
        <dbReference type="Proteomes" id="UP000004105"/>
    </source>
</evidence>
<evidence type="ECO:0000313" key="1">
    <source>
        <dbReference type="EMBL" id="EGF07140.1"/>
    </source>
</evidence>
<keyword evidence="1" id="KW-0560">Oxidoreductase</keyword>
<comment type="caution">
    <text evidence="1">The sequence shown here is derived from an EMBL/GenBank/DDBJ whole genome shotgun (WGS) entry which is preliminary data.</text>
</comment>
<dbReference type="Proteomes" id="UP000004105">
    <property type="component" value="Unassembled WGS sequence"/>
</dbReference>
<dbReference type="GO" id="GO:0018618">
    <property type="term" value="F:anthranilate 1,2-dioxygenase (deaminating, decarboxylating) activity"/>
    <property type="evidence" value="ECO:0007669"/>
    <property type="project" value="UniProtKB-EC"/>
</dbReference>
<reference evidence="1 2" key="1">
    <citation type="submission" date="2011-02" db="EMBL/GenBank/DDBJ databases">
        <authorList>
            <person name="Muzny D."/>
            <person name="Qin X."/>
            <person name="Deng J."/>
            <person name="Jiang H."/>
            <person name="Liu Y."/>
            <person name="Qu J."/>
            <person name="Song X.-Z."/>
            <person name="Zhang L."/>
            <person name="Thornton R."/>
            <person name="Coyle M."/>
            <person name="Francisco L."/>
            <person name="Jackson L."/>
            <person name="Javaid M."/>
            <person name="Korchina V."/>
            <person name="Kovar C."/>
            <person name="Mata R."/>
            <person name="Mathew T."/>
            <person name="Ngo R."/>
            <person name="Nguyen L."/>
            <person name="Nguyen N."/>
            <person name="Okwuonu G."/>
            <person name="Ongeri F."/>
            <person name="Pham C."/>
            <person name="Simmons D."/>
            <person name="Wilczek-Boney K."/>
            <person name="Hale W."/>
            <person name="Jakkamsetti A."/>
            <person name="Pham P."/>
            <person name="Ruth R."/>
            <person name="San Lucas F."/>
            <person name="Warren J."/>
            <person name="Zhang J."/>
            <person name="Zhao Z."/>
            <person name="Zhou C."/>
            <person name="Zhu D."/>
            <person name="Lee S."/>
            <person name="Bess C."/>
            <person name="Blankenburg K."/>
            <person name="Forbes L."/>
            <person name="Fu Q."/>
            <person name="Gubbala S."/>
            <person name="Hirani K."/>
            <person name="Jayaseelan J.C."/>
            <person name="Lara F."/>
            <person name="Munidasa M."/>
            <person name="Palculict T."/>
            <person name="Patil S."/>
            <person name="Pu L.-L."/>
            <person name="Saada N."/>
            <person name="Tang L."/>
            <person name="Weissenberger G."/>
            <person name="Zhu Y."/>
            <person name="Hemphill L."/>
            <person name="Shang Y."/>
            <person name="Youmans B."/>
            <person name="Ayvaz T."/>
            <person name="Ross M."/>
            <person name="Santibanez J."/>
            <person name="Aqrawi P."/>
            <person name="Gross S."/>
            <person name="Joshi V."/>
            <person name="Fowler G."/>
            <person name="Nazareth L."/>
            <person name="Reid J."/>
            <person name="Worley K."/>
            <person name="Petrosino J."/>
            <person name="Highlander S."/>
            <person name="Gibbs R."/>
        </authorList>
    </citation>
    <scope>NUCLEOTIDE SEQUENCE [LARGE SCALE GENOMIC DNA]</scope>
    <source>
        <strain evidence="1 2">ATCC BAA-1200</strain>
    </source>
</reference>